<evidence type="ECO:0000256" key="1">
    <source>
        <dbReference type="ARBA" id="ARBA00022737"/>
    </source>
</evidence>
<dbReference type="InterPro" id="IPR001307">
    <property type="entry name" value="Thiosulphate_STrfase_CS"/>
</dbReference>
<dbReference type="PROSITE" id="PS50206">
    <property type="entry name" value="RHODANESE_3"/>
    <property type="match status" value="2"/>
</dbReference>
<name>A0ABP3TCF0_9GAMM</name>
<comment type="caution">
    <text evidence="3">The sequence shown here is derived from an EMBL/GenBank/DDBJ whole genome shotgun (WGS) entry which is preliminary data.</text>
</comment>
<gene>
    <name evidence="3" type="ORF">GCM10009104_22010</name>
</gene>
<reference evidence="4" key="1">
    <citation type="journal article" date="2019" name="Int. J. Syst. Evol. Microbiol.">
        <title>The Global Catalogue of Microorganisms (GCM) 10K type strain sequencing project: providing services to taxonomists for standard genome sequencing and annotation.</title>
        <authorList>
            <consortium name="The Broad Institute Genomics Platform"/>
            <consortium name="The Broad Institute Genome Sequencing Center for Infectious Disease"/>
            <person name="Wu L."/>
            <person name="Ma J."/>
        </authorList>
    </citation>
    <scope>NUCLEOTIDE SEQUENCE [LARGE SCALE GENOMIC DNA]</scope>
    <source>
        <strain evidence="4">JCM 15134</strain>
    </source>
</reference>
<dbReference type="InterPro" id="IPR036873">
    <property type="entry name" value="Rhodanese-like_dom_sf"/>
</dbReference>
<dbReference type="CDD" id="cd01448">
    <property type="entry name" value="TST_Repeat_1"/>
    <property type="match status" value="1"/>
</dbReference>
<dbReference type="SUPFAM" id="SSF52821">
    <property type="entry name" value="Rhodanese/Cell cycle control phosphatase"/>
    <property type="match status" value="2"/>
</dbReference>
<dbReference type="InterPro" id="IPR001763">
    <property type="entry name" value="Rhodanese-like_dom"/>
</dbReference>
<dbReference type="Proteomes" id="UP001499915">
    <property type="component" value="Unassembled WGS sequence"/>
</dbReference>
<dbReference type="Gene3D" id="3.40.250.10">
    <property type="entry name" value="Rhodanese-like domain"/>
    <property type="match status" value="2"/>
</dbReference>
<dbReference type="RefSeq" id="WP_343805871.1">
    <property type="nucleotide sequence ID" value="NZ_BAAAET010000003.1"/>
</dbReference>
<protein>
    <recommendedName>
        <fullName evidence="2">Rhodanese domain-containing protein</fullName>
    </recommendedName>
</protein>
<evidence type="ECO:0000313" key="3">
    <source>
        <dbReference type="EMBL" id="GAA0694210.1"/>
    </source>
</evidence>
<organism evidence="3 4">
    <name type="scientific">Marinobacterium maritimum</name>
    <dbReference type="NCBI Taxonomy" id="500162"/>
    <lineage>
        <taxon>Bacteria</taxon>
        <taxon>Pseudomonadati</taxon>
        <taxon>Pseudomonadota</taxon>
        <taxon>Gammaproteobacteria</taxon>
        <taxon>Oceanospirillales</taxon>
        <taxon>Oceanospirillaceae</taxon>
        <taxon>Marinobacterium</taxon>
    </lineage>
</organism>
<dbReference type="CDD" id="cd01449">
    <property type="entry name" value="TST_Repeat_2"/>
    <property type="match status" value="1"/>
</dbReference>
<dbReference type="InterPro" id="IPR051126">
    <property type="entry name" value="Thiosulfate_sulfurtransferase"/>
</dbReference>
<accession>A0ABP3TCF0</accession>
<evidence type="ECO:0000259" key="2">
    <source>
        <dbReference type="PROSITE" id="PS50206"/>
    </source>
</evidence>
<proteinExistence type="predicted"/>
<dbReference type="PROSITE" id="PS00380">
    <property type="entry name" value="RHODANESE_1"/>
    <property type="match status" value="1"/>
</dbReference>
<evidence type="ECO:0000313" key="4">
    <source>
        <dbReference type="Proteomes" id="UP001499915"/>
    </source>
</evidence>
<dbReference type="Pfam" id="PF00581">
    <property type="entry name" value="Rhodanese"/>
    <property type="match status" value="2"/>
</dbReference>
<keyword evidence="1" id="KW-0677">Repeat</keyword>
<sequence>MSSLPLVISPEELANQLQTPGLLILDLSSAEHYQAGHIPGAVHVDPKRLLRGEGPVPNLIPTPEQLSELVSELGLTPETQVVAYDDQMGPWAGRLIWTLNCIGHEAASFLDGQLAGWKAAGLPLEQHPNTPATTRATIEDVPALRMTAEQILAGLERNDVCIWDARSADEYSGTKVVNAQQGGHIPGARHLEWTDLLQPGDIPWLKSREQLAALLLEQGIDTHKRVVTHCQTHRRSGLTYLVGKWLGIAQLACYDGSWFEWGNRPDLPVETD</sequence>
<dbReference type="SMART" id="SM00450">
    <property type="entry name" value="RHOD"/>
    <property type="match status" value="2"/>
</dbReference>
<keyword evidence="4" id="KW-1185">Reference proteome</keyword>
<feature type="domain" description="Rhodanese" evidence="2">
    <location>
        <begin position="156"/>
        <end position="270"/>
    </location>
</feature>
<feature type="domain" description="Rhodanese" evidence="2">
    <location>
        <begin position="18"/>
        <end position="126"/>
    </location>
</feature>
<dbReference type="EMBL" id="BAAAET010000003">
    <property type="protein sequence ID" value="GAA0694210.1"/>
    <property type="molecule type" value="Genomic_DNA"/>
</dbReference>
<dbReference type="PANTHER" id="PTHR43855">
    <property type="entry name" value="THIOSULFATE SULFURTRANSFERASE"/>
    <property type="match status" value="1"/>
</dbReference>
<dbReference type="PANTHER" id="PTHR43855:SF1">
    <property type="entry name" value="THIOSULFATE SULFURTRANSFERASE"/>
    <property type="match status" value="1"/>
</dbReference>